<dbReference type="Proteomes" id="UP000317763">
    <property type="component" value="Unassembled WGS sequence"/>
</dbReference>
<organism evidence="3 4">
    <name type="scientific">Tepidimonas taiwanensis</name>
    <dbReference type="NCBI Taxonomy" id="307486"/>
    <lineage>
        <taxon>Bacteria</taxon>
        <taxon>Pseudomonadati</taxon>
        <taxon>Pseudomonadota</taxon>
        <taxon>Betaproteobacteria</taxon>
        <taxon>Burkholderiales</taxon>
        <taxon>Tepidimonas</taxon>
    </lineage>
</organism>
<dbReference type="EMBL" id="VJOM01000019">
    <property type="protein sequence ID" value="TSE30828.1"/>
    <property type="molecule type" value="Genomic_DNA"/>
</dbReference>
<dbReference type="AlphaFoldDB" id="A0A554X4T3"/>
<evidence type="ECO:0000256" key="1">
    <source>
        <dbReference type="SAM" id="Phobius"/>
    </source>
</evidence>
<keyword evidence="1" id="KW-0812">Transmembrane</keyword>
<feature type="transmembrane region" description="Helical" evidence="1">
    <location>
        <begin position="51"/>
        <end position="72"/>
    </location>
</feature>
<evidence type="ECO:0000313" key="4">
    <source>
        <dbReference type="Proteomes" id="UP000317763"/>
    </source>
</evidence>
<protein>
    <submittedName>
        <fullName evidence="3">Zinc-ribbon domain protein</fullName>
    </submittedName>
</protein>
<evidence type="ECO:0000259" key="2">
    <source>
        <dbReference type="Pfam" id="PF13240"/>
    </source>
</evidence>
<name>A0A554X4T3_9BURK</name>
<sequence length="291" mass="32459">MAFCTQCGHKNLEGSRFCESCGRPMRGAAAAAQPHESTSVSASMHMPSRRLLWGIGGMLVVLLAAGAMYLWLAPEAPSKAVFARAVQAWITERSDEYRHHYCLRNYDYAADQVTLGQFERGGRQWFDMLVQAGLYSGPKIDSSPGLFVPITFFRYTKTELGRRATRTGELCVADGIEVDEVVEFAPPRRLGGVWVSRADVRIVYRNPAPWAVNEENVQISPVIREGVRKKFFLARKEGRWRVVTEREVQALSVLEKATGSIENDGELASVVSEFAAWLERLFAESSPVGRP</sequence>
<evidence type="ECO:0000313" key="3">
    <source>
        <dbReference type="EMBL" id="TSE30828.1"/>
    </source>
</evidence>
<keyword evidence="1" id="KW-0472">Membrane</keyword>
<dbReference type="RefSeq" id="WP_161936823.1">
    <property type="nucleotide sequence ID" value="NZ_CP083911.1"/>
</dbReference>
<dbReference type="Pfam" id="PF13240">
    <property type="entry name" value="Zn_Ribbon_1"/>
    <property type="match status" value="1"/>
</dbReference>
<dbReference type="InterPro" id="IPR026870">
    <property type="entry name" value="Zinc_ribbon_dom"/>
</dbReference>
<keyword evidence="1" id="KW-1133">Transmembrane helix</keyword>
<gene>
    <name evidence="3" type="ORF">Ttaiw_01760</name>
</gene>
<accession>A0A554X4T3</accession>
<proteinExistence type="predicted"/>
<keyword evidence="4" id="KW-1185">Reference proteome</keyword>
<comment type="caution">
    <text evidence="3">The sequence shown here is derived from an EMBL/GenBank/DDBJ whole genome shotgun (WGS) entry which is preliminary data.</text>
</comment>
<feature type="domain" description="Zinc-ribbon" evidence="2">
    <location>
        <begin position="3"/>
        <end position="24"/>
    </location>
</feature>
<reference evidence="3 4" key="1">
    <citation type="submission" date="2019-07" db="EMBL/GenBank/DDBJ databases">
        <title>Tepidimonas taiwanensis I1-1 draft genome.</title>
        <authorList>
            <person name="Da Costa M.S."/>
            <person name="Froufe H.J.C."/>
            <person name="Egas C."/>
            <person name="Albuquerque L."/>
        </authorList>
    </citation>
    <scope>NUCLEOTIDE SEQUENCE [LARGE SCALE GENOMIC DNA]</scope>
    <source>
        <strain evidence="3 4">I1-1</strain>
    </source>
</reference>